<evidence type="ECO:0000259" key="4">
    <source>
        <dbReference type="PROSITE" id="PS51253"/>
    </source>
</evidence>
<sequence>MGGAKRKTLSISEKVLIIRELENGCSNYTLSKRYELPSSTISTIWRNRQNILDAFENNQVNCKKLRKCNQSDINEALINWCNLQRTAGLPVNGPMLKKQAEKFARQMGYQDYHCRSSWIDRFKKRYNITFTKHKSKLSLIKNEDVVANEMPLDCNVVSADVSIKVESVQQVWVPKQEEESDTECESVSSKYSSVVTVEQACEALNTLSQFANMQRPSSSAMLKLISEMRSIMDTKLSNYCISTIVIKDPLK</sequence>
<comment type="caution">
    <text evidence="5">The sequence shown here is derived from an EMBL/GenBank/DDBJ whole genome shotgun (WGS) entry which is preliminary data.</text>
</comment>
<dbReference type="PANTHER" id="PTHR19303:SF73">
    <property type="entry name" value="PROTEIN PDC2"/>
    <property type="match status" value="1"/>
</dbReference>
<evidence type="ECO:0000256" key="1">
    <source>
        <dbReference type="ARBA" id="ARBA00004123"/>
    </source>
</evidence>
<keyword evidence="6" id="KW-1185">Reference proteome</keyword>
<dbReference type="SMART" id="SM00674">
    <property type="entry name" value="CENPB"/>
    <property type="match status" value="1"/>
</dbReference>
<dbReference type="SUPFAM" id="SSF46689">
    <property type="entry name" value="Homeodomain-like"/>
    <property type="match status" value="2"/>
</dbReference>
<dbReference type="InterPro" id="IPR050863">
    <property type="entry name" value="CenT-Element_Derived"/>
</dbReference>
<dbReference type="Pfam" id="PF03221">
    <property type="entry name" value="HTH_Tnp_Tc5"/>
    <property type="match status" value="1"/>
</dbReference>
<dbReference type="PANTHER" id="PTHR19303">
    <property type="entry name" value="TRANSPOSON"/>
    <property type="match status" value="1"/>
</dbReference>
<reference evidence="5 6" key="1">
    <citation type="submission" date="2015-09" db="EMBL/GenBank/DDBJ databases">
        <title>Draft genome of the scarab beetle Oryctes borbonicus.</title>
        <authorList>
            <person name="Meyer J.M."/>
            <person name="Markov G.V."/>
            <person name="Baskaran P."/>
            <person name="Herrmann M."/>
            <person name="Sommer R.J."/>
            <person name="Roedelsperger C."/>
        </authorList>
    </citation>
    <scope>NUCLEOTIDE SEQUENCE [LARGE SCALE GENOMIC DNA]</scope>
    <source>
        <strain evidence="5">OB123</strain>
        <tissue evidence="5">Whole animal</tissue>
    </source>
</reference>
<dbReference type="InterPro" id="IPR009057">
    <property type="entry name" value="Homeodomain-like_sf"/>
</dbReference>
<dbReference type="Pfam" id="PF04218">
    <property type="entry name" value="CENP-B_N"/>
    <property type="match status" value="1"/>
</dbReference>
<name>A0A0T6BHT8_9SCAR</name>
<accession>A0A0T6BHT8</accession>
<keyword evidence="2" id="KW-0238">DNA-binding</keyword>
<dbReference type="InterPro" id="IPR007889">
    <property type="entry name" value="HTH_Psq"/>
</dbReference>
<comment type="subcellular location">
    <subcellularLocation>
        <location evidence="1">Nucleus</location>
    </subcellularLocation>
</comment>
<dbReference type="InterPro" id="IPR006600">
    <property type="entry name" value="HTH_CenpB_DNA-bd_dom"/>
</dbReference>
<organism evidence="5 6">
    <name type="scientific">Oryctes borbonicus</name>
    <dbReference type="NCBI Taxonomy" id="1629725"/>
    <lineage>
        <taxon>Eukaryota</taxon>
        <taxon>Metazoa</taxon>
        <taxon>Ecdysozoa</taxon>
        <taxon>Arthropoda</taxon>
        <taxon>Hexapoda</taxon>
        <taxon>Insecta</taxon>
        <taxon>Pterygota</taxon>
        <taxon>Neoptera</taxon>
        <taxon>Endopterygota</taxon>
        <taxon>Coleoptera</taxon>
        <taxon>Polyphaga</taxon>
        <taxon>Scarabaeiformia</taxon>
        <taxon>Scarabaeidae</taxon>
        <taxon>Dynastinae</taxon>
        <taxon>Oryctes</taxon>
    </lineage>
</organism>
<dbReference type="Gene3D" id="1.10.10.60">
    <property type="entry name" value="Homeodomain-like"/>
    <property type="match status" value="2"/>
</dbReference>
<evidence type="ECO:0000313" key="6">
    <source>
        <dbReference type="Proteomes" id="UP000051574"/>
    </source>
</evidence>
<proteinExistence type="predicted"/>
<dbReference type="OrthoDB" id="6721012at2759"/>
<dbReference type="GO" id="GO:0003677">
    <property type="term" value="F:DNA binding"/>
    <property type="evidence" value="ECO:0007669"/>
    <property type="project" value="UniProtKB-KW"/>
</dbReference>
<dbReference type="Proteomes" id="UP000051574">
    <property type="component" value="Unassembled WGS sequence"/>
</dbReference>
<dbReference type="PROSITE" id="PS51253">
    <property type="entry name" value="HTH_CENPB"/>
    <property type="match status" value="1"/>
</dbReference>
<dbReference type="GO" id="GO:0005634">
    <property type="term" value="C:nucleus"/>
    <property type="evidence" value="ECO:0007669"/>
    <property type="project" value="UniProtKB-SubCell"/>
</dbReference>
<dbReference type="EMBL" id="LJIG01000209">
    <property type="protein sequence ID" value="KRT86731.1"/>
    <property type="molecule type" value="Genomic_DNA"/>
</dbReference>
<protein>
    <recommendedName>
        <fullName evidence="4">HTH CENPB-type domain-containing protein</fullName>
    </recommendedName>
</protein>
<feature type="domain" description="HTH CENPB-type" evidence="4">
    <location>
        <begin position="61"/>
        <end position="132"/>
    </location>
</feature>
<evidence type="ECO:0000313" key="5">
    <source>
        <dbReference type="EMBL" id="KRT86731.1"/>
    </source>
</evidence>
<evidence type="ECO:0000256" key="2">
    <source>
        <dbReference type="ARBA" id="ARBA00023125"/>
    </source>
</evidence>
<gene>
    <name evidence="5" type="ORF">AMK59_1505</name>
</gene>
<dbReference type="AlphaFoldDB" id="A0A0T6BHT8"/>
<evidence type="ECO:0000256" key="3">
    <source>
        <dbReference type="ARBA" id="ARBA00023242"/>
    </source>
</evidence>
<keyword evidence="3" id="KW-0539">Nucleus</keyword>